<proteinExistence type="predicted"/>
<organism evidence="1 2">
    <name type="scientific">Fusarium oxysporum f. sp. cubense</name>
    <dbReference type="NCBI Taxonomy" id="61366"/>
    <lineage>
        <taxon>Eukaryota</taxon>
        <taxon>Fungi</taxon>
        <taxon>Dikarya</taxon>
        <taxon>Ascomycota</taxon>
        <taxon>Pezizomycotina</taxon>
        <taxon>Sordariomycetes</taxon>
        <taxon>Hypocreomycetidae</taxon>
        <taxon>Hypocreales</taxon>
        <taxon>Nectriaceae</taxon>
        <taxon>Fusarium</taxon>
        <taxon>Fusarium oxysporum species complex</taxon>
    </lineage>
</organism>
<sequence length="104" mass="11741">MKKMTSNYSPTIHFSLVYCVSTRAPLGRAGAGVHIQTVMQANEWTSVATSSYIQTMIHVTSQTTSIITATKESYNTFPHHDRYSPLYHDRIMSPSFLFPLRVSL</sequence>
<evidence type="ECO:0000313" key="2">
    <source>
        <dbReference type="Proteomes" id="UP000321331"/>
    </source>
</evidence>
<reference evidence="1 2" key="1">
    <citation type="submission" date="2019-07" db="EMBL/GenBank/DDBJ databases">
        <title>The First High-Quality Draft Genome Sequence of the Causal Agent of the Current Panama Disease Epidemic.</title>
        <authorList>
            <person name="Warmington R.J."/>
            <person name="Kay W."/>
            <person name="Jeffries A."/>
            <person name="Bebber D."/>
            <person name="Moore K."/>
            <person name="Studholme D.J."/>
        </authorList>
    </citation>
    <scope>NUCLEOTIDE SEQUENCE [LARGE SCALE GENOMIC DNA]</scope>
    <source>
        <strain evidence="1 2">TR4</strain>
    </source>
</reference>
<dbReference type="EMBL" id="VMNF01000004">
    <property type="protein sequence ID" value="TXC10507.1"/>
    <property type="molecule type" value="Genomic_DNA"/>
</dbReference>
<protein>
    <submittedName>
        <fullName evidence="1">Uncharacterized protein</fullName>
    </submittedName>
</protein>
<dbReference type="Proteomes" id="UP000321331">
    <property type="component" value="Unassembled WGS sequence"/>
</dbReference>
<dbReference type="AlphaFoldDB" id="A0A5C6TI01"/>
<evidence type="ECO:0000313" key="1">
    <source>
        <dbReference type="EMBL" id="TXC10507.1"/>
    </source>
</evidence>
<gene>
    <name evidence="1" type="ORF">FocTR4_00005588</name>
</gene>
<comment type="caution">
    <text evidence="1">The sequence shown here is derived from an EMBL/GenBank/DDBJ whole genome shotgun (WGS) entry which is preliminary data.</text>
</comment>
<accession>A0A5C6TI01</accession>
<name>A0A5C6TI01_FUSOC</name>